<dbReference type="EMBL" id="FOCO01000098">
    <property type="protein sequence ID" value="SEO32202.1"/>
    <property type="molecule type" value="Genomic_DNA"/>
</dbReference>
<evidence type="ECO:0000313" key="8">
    <source>
        <dbReference type="EMBL" id="SEO32202.1"/>
    </source>
</evidence>
<keyword evidence="3 6" id="KW-0812">Transmembrane</keyword>
<dbReference type="Proteomes" id="UP000183002">
    <property type="component" value="Unassembled WGS sequence"/>
</dbReference>
<feature type="transmembrane region" description="Helical" evidence="6">
    <location>
        <begin position="248"/>
        <end position="268"/>
    </location>
</feature>
<dbReference type="InterPro" id="IPR050638">
    <property type="entry name" value="AA-Vitamin_Transporters"/>
</dbReference>
<keyword evidence="4 6" id="KW-1133">Transmembrane helix</keyword>
<feature type="transmembrane region" description="Helical" evidence="6">
    <location>
        <begin position="34"/>
        <end position="62"/>
    </location>
</feature>
<feature type="transmembrane region" description="Helical" evidence="6">
    <location>
        <begin position="68"/>
        <end position="92"/>
    </location>
</feature>
<feature type="domain" description="EamA" evidence="7">
    <location>
        <begin position="132"/>
        <end position="263"/>
    </location>
</feature>
<feature type="domain" description="EamA" evidence="7">
    <location>
        <begin position="2"/>
        <end position="117"/>
    </location>
</feature>
<feature type="transmembrane region" description="Helical" evidence="6">
    <location>
        <begin position="194"/>
        <end position="215"/>
    </location>
</feature>
<reference evidence="8 9" key="1">
    <citation type="submission" date="2016-10" db="EMBL/GenBank/DDBJ databases">
        <authorList>
            <person name="de Groot N.N."/>
        </authorList>
    </citation>
    <scope>NUCLEOTIDE SEQUENCE [LARGE SCALE GENOMIC DNA]</scope>
    <source>
        <strain evidence="8 9">CGMCC 1.10836</strain>
    </source>
</reference>
<dbReference type="Pfam" id="PF00892">
    <property type="entry name" value="EamA"/>
    <property type="match status" value="2"/>
</dbReference>
<dbReference type="AlphaFoldDB" id="A0A1H8NRE1"/>
<gene>
    <name evidence="8" type="ORF">SAMN05216227_10983</name>
</gene>
<dbReference type="InterPro" id="IPR037185">
    <property type="entry name" value="EmrE-like"/>
</dbReference>
<evidence type="ECO:0000256" key="6">
    <source>
        <dbReference type="SAM" id="Phobius"/>
    </source>
</evidence>
<evidence type="ECO:0000256" key="5">
    <source>
        <dbReference type="ARBA" id="ARBA00023136"/>
    </source>
</evidence>
<keyword evidence="9" id="KW-1185">Reference proteome</keyword>
<feature type="transmembrane region" description="Helical" evidence="6">
    <location>
        <begin position="6"/>
        <end position="27"/>
    </location>
</feature>
<name>A0A1H8NRE1_9RHOB</name>
<dbReference type="PANTHER" id="PTHR32322:SF2">
    <property type="entry name" value="EAMA DOMAIN-CONTAINING PROTEIN"/>
    <property type="match status" value="1"/>
</dbReference>
<evidence type="ECO:0000256" key="3">
    <source>
        <dbReference type="ARBA" id="ARBA00022692"/>
    </source>
</evidence>
<accession>A0A1H8NRE1</accession>
<comment type="similarity">
    <text evidence="2">Belongs to the EamA transporter family.</text>
</comment>
<proteinExistence type="inferred from homology"/>
<evidence type="ECO:0000256" key="2">
    <source>
        <dbReference type="ARBA" id="ARBA00007362"/>
    </source>
</evidence>
<protein>
    <submittedName>
        <fullName evidence="8">EamA-like transporter family protein</fullName>
    </submittedName>
</protein>
<sequence>MALSDFGPLWLVAYRISIAAVVMVVIWQIRGGKLFVQAVSCAAIVTLVSICFLTTILPFLLISWGQQYVTSGFAGIALASSALIVSPLAHLLVPGERMSIRSTVGLTFGFLGVVFLISPAWQTGTYGPHFVLGELACILAAGCYALSSVLISRLPPVDPVGLTAITLTIAGIVVFLAALIFAEPMTRPSIAAMSALGLLALASTAGSNLLVISLIRQVGPNFLAISSFIAPLIAVATGALVLGETVALSDILGFLLILSGMALGKYGFRHRDRA</sequence>
<dbReference type="GO" id="GO:0016020">
    <property type="term" value="C:membrane"/>
    <property type="evidence" value="ECO:0007669"/>
    <property type="project" value="UniProtKB-SubCell"/>
</dbReference>
<evidence type="ECO:0000313" key="9">
    <source>
        <dbReference type="Proteomes" id="UP000183002"/>
    </source>
</evidence>
<organism evidence="8 9">
    <name type="scientific">Pseudorhodobacter antarcticus</name>
    <dbReference type="NCBI Taxonomy" id="1077947"/>
    <lineage>
        <taxon>Bacteria</taxon>
        <taxon>Pseudomonadati</taxon>
        <taxon>Pseudomonadota</taxon>
        <taxon>Alphaproteobacteria</taxon>
        <taxon>Rhodobacterales</taxon>
        <taxon>Paracoccaceae</taxon>
        <taxon>Pseudorhodobacter</taxon>
    </lineage>
</organism>
<evidence type="ECO:0000256" key="1">
    <source>
        <dbReference type="ARBA" id="ARBA00004141"/>
    </source>
</evidence>
<evidence type="ECO:0000256" key="4">
    <source>
        <dbReference type="ARBA" id="ARBA00022989"/>
    </source>
</evidence>
<dbReference type="PANTHER" id="PTHR32322">
    <property type="entry name" value="INNER MEMBRANE TRANSPORTER"/>
    <property type="match status" value="1"/>
</dbReference>
<feature type="transmembrane region" description="Helical" evidence="6">
    <location>
        <begin position="222"/>
        <end position="242"/>
    </location>
</feature>
<comment type="subcellular location">
    <subcellularLocation>
        <location evidence="1">Membrane</location>
        <topology evidence="1">Multi-pass membrane protein</topology>
    </subcellularLocation>
</comment>
<feature type="transmembrane region" description="Helical" evidence="6">
    <location>
        <begin position="162"/>
        <end position="182"/>
    </location>
</feature>
<dbReference type="SUPFAM" id="SSF103481">
    <property type="entry name" value="Multidrug resistance efflux transporter EmrE"/>
    <property type="match status" value="2"/>
</dbReference>
<feature type="transmembrane region" description="Helical" evidence="6">
    <location>
        <begin position="130"/>
        <end position="150"/>
    </location>
</feature>
<keyword evidence="5 6" id="KW-0472">Membrane</keyword>
<evidence type="ECO:0000259" key="7">
    <source>
        <dbReference type="Pfam" id="PF00892"/>
    </source>
</evidence>
<feature type="transmembrane region" description="Helical" evidence="6">
    <location>
        <begin position="104"/>
        <end position="124"/>
    </location>
</feature>
<dbReference type="InterPro" id="IPR000620">
    <property type="entry name" value="EamA_dom"/>
</dbReference>